<dbReference type="OrthoDB" id="1305922at2759"/>
<dbReference type="AlphaFoldDB" id="A0A2G2VGF3"/>
<dbReference type="PANTHER" id="PTHR34222">
    <property type="entry name" value="GAG_PRE-INTEGRS DOMAIN-CONTAINING PROTEIN"/>
    <property type="match status" value="1"/>
</dbReference>
<dbReference type="InterPro" id="IPR001878">
    <property type="entry name" value="Znf_CCHC"/>
</dbReference>
<keyword evidence="1" id="KW-0863">Zinc-finger</keyword>
<protein>
    <recommendedName>
        <fullName evidence="2">CCHC-type domain-containing protein</fullName>
    </recommendedName>
</protein>
<accession>A0A2G2VGF3</accession>
<evidence type="ECO:0000313" key="4">
    <source>
        <dbReference type="Proteomes" id="UP000224567"/>
    </source>
</evidence>
<sequence>MHSMMARLQVHIILNGLDVEFDKVRGEILRKYPKLDLENTYAYVRREAQQRQTMRSARLIHVSSVMAVHRSSRVKGQTNQPSGKPNDLTCSHCGESGHSKQRCYEIIGYPNWWDFSKKPHKDILTQGTLGYGVKQGNIYFVELTKVAHEDNEGTRKKGNKSHKDTIEENEEIIPERIKTTTLTNESSQNFLHDHIPQIPLSNGPYLSPSHFPLRKNKGVPRINCEPDLNANSKYPISNYTSTKRLSTSYALTVNQLYKVSIPSGVQEALAESQWKKAMNEEMEALQKIKLGN</sequence>
<reference evidence="4" key="2">
    <citation type="journal article" date="2017" name="J. Anim. Genet.">
        <title>Multiple reference genome sequences of hot pepper reveal the massive evolution of plant disease resistance genes by retroduplication.</title>
        <authorList>
            <person name="Kim S."/>
            <person name="Park J."/>
            <person name="Yeom S.-I."/>
            <person name="Kim Y.-M."/>
            <person name="Seo E."/>
            <person name="Kim K.-T."/>
            <person name="Kim M.-S."/>
            <person name="Lee J.M."/>
            <person name="Cheong K."/>
            <person name="Shin H.-S."/>
            <person name="Kim S.-B."/>
            <person name="Han K."/>
            <person name="Lee J."/>
            <person name="Park M."/>
            <person name="Lee H.-A."/>
            <person name="Lee H.-Y."/>
            <person name="Lee Y."/>
            <person name="Oh S."/>
            <person name="Lee J.H."/>
            <person name="Choi E."/>
            <person name="Choi E."/>
            <person name="Lee S.E."/>
            <person name="Jeon J."/>
            <person name="Kim H."/>
            <person name="Choi G."/>
            <person name="Song H."/>
            <person name="Lee J."/>
            <person name="Lee S.-C."/>
            <person name="Kwon J.-K."/>
            <person name="Lee H.-Y."/>
            <person name="Koo N."/>
            <person name="Hong Y."/>
            <person name="Kim R.W."/>
            <person name="Kang W.-H."/>
            <person name="Huh J.H."/>
            <person name="Kang B.-C."/>
            <person name="Yang T.-J."/>
            <person name="Lee Y.-H."/>
            <person name="Bennetzen J.L."/>
            <person name="Choi D."/>
        </authorList>
    </citation>
    <scope>NUCLEOTIDE SEQUENCE [LARGE SCALE GENOMIC DNA]</scope>
    <source>
        <strain evidence="4">cv. PBC81</strain>
    </source>
</reference>
<name>A0A2G2VGF3_CAPBA</name>
<dbReference type="GO" id="GO:0003676">
    <property type="term" value="F:nucleic acid binding"/>
    <property type="evidence" value="ECO:0007669"/>
    <property type="project" value="InterPro"/>
</dbReference>
<dbReference type="PROSITE" id="PS50158">
    <property type="entry name" value="ZF_CCHC"/>
    <property type="match status" value="1"/>
</dbReference>
<feature type="domain" description="CCHC-type" evidence="2">
    <location>
        <begin position="90"/>
        <end position="103"/>
    </location>
</feature>
<keyword evidence="4" id="KW-1185">Reference proteome</keyword>
<dbReference type="InterPro" id="IPR036875">
    <property type="entry name" value="Znf_CCHC_sf"/>
</dbReference>
<dbReference type="EMBL" id="MLFT02000012">
    <property type="protein sequence ID" value="PHT32064.1"/>
    <property type="molecule type" value="Genomic_DNA"/>
</dbReference>
<evidence type="ECO:0000256" key="1">
    <source>
        <dbReference type="PROSITE-ProRule" id="PRU00047"/>
    </source>
</evidence>
<evidence type="ECO:0000313" key="3">
    <source>
        <dbReference type="EMBL" id="PHT32064.1"/>
    </source>
</evidence>
<evidence type="ECO:0000259" key="2">
    <source>
        <dbReference type="PROSITE" id="PS50158"/>
    </source>
</evidence>
<proteinExistence type="predicted"/>
<keyword evidence="1" id="KW-0862">Zinc</keyword>
<dbReference type="Proteomes" id="UP000224567">
    <property type="component" value="Unassembled WGS sequence"/>
</dbReference>
<gene>
    <name evidence="3" type="ORF">CQW23_28401</name>
</gene>
<organism evidence="3 4">
    <name type="scientific">Capsicum baccatum</name>
    <name type="common">Peruvian pepper</name>
    <dbReference type="NCBI Taxonomy" id="33114"/>
    <lineage>
        <taxon>Eukaryota</taxon>
        <taxon>Viridiplantae</taxon>
        <taxon>Streptophyta</taxon>
        <taxon>Embryophyta</taxon>
        <taxon>Tracheophyta</taxon>
        <taxon>Spermatophyta</taxon>
        <taxon>Magnoliopsida</taxon>
        <taxon>eudicotyledons</taxon>
        <taxon>Gunneridae</taxon>
        <taxon>Pentapetalae</taxon>
        <taxon>asterids</taxon>
        <taxon>lamiids</taxon>
        <taxon>Solanales</taxon>
        <taxon>Solanaceae</taxon>
        <taxon>Solanoideae</taxon>
        <taxon>Capsiceae</taxon>
        <taxon>Capsicum</taxon>
    </lineage>
</organism>
<keyword evidence="1" id="KW-0479">Metal-binding</keyword>
<dbReference type="PANTHER" id="PTHR34222:SF43">
    <property type="entry name" value="RETROTRANSPOSON GAG DOMAIN-CONTAINING PROTEIN"/>
    <property type="match status" value="1"/>
</dbReference>
<reference evidence="3 4" key="1">
    <citation type="journal article" date="2017" name="Genome Biol.">
        <title>New reference genome sequences of hot pepper reveal the massive evolution of plant disease-resistance genes by retroduplication.</title>
        <authorList>
            <person name="Kim S."/>
            <person name="Park J."/>
            <person name="Yeom S.I."/>
            <person name="Kim Y.M."/>
            <person name="Seo E."/>
            <person name="Kim K.T."/>
            <person name="Kim M.S."/>
            <person name="Lee J.M."/>
            <person name="Cheong K."/>
            <person name="Shin H.S."/>
            <person name="Kim S.B."/>
            <person name="Han K."/>
            <person name="Lee J."/>
            <person name="Park M."/>
            <person name="Lee H.A."/>
            <person name="Lee H.Y."/>
            <person name="Lee Y."/>
            <person name="Oh S."/>
            <person name="Lee J.H."/>
            <person name="Choi E."/>
            <person name="Choi E."/>
            <person name="Lee S.E."/>
            <person name="Jeon J."/>
            <person name="Kim H."/>
            <person name="Choi G."/>
            <person name="Song H."/>
            <person name="Lee J."/>
            <person name="Lee S.C."/>
            <person name="Kwon J.K."/>
            <person name="Lee H.Y."/>
            <person name="Koo N."/>
            <person name="Hong Y."/>
            <person name="Kim R.W."/>
            <person name="Kang W.H."/>
            <person name="Huh J.H."/>
            <person name="Kang B.C."/>
            <person name="Yang T.J."/>
            <person name="Lee Y.H."/>
            <person name="Bennetzen J.L."/>
            <person name="Choi D."/>
        </authorList>
    </citation>
    <scope>NUCLEOTIDE SEQUENCE [LARGE SCALE GENOMIC DNA]</scope>
    <source>
        <strain evidence="4">cv. PBC81</strain>
    </source>
</reference>
<dbReference type="GO" id="GO:0008270">
    <property type="term" value="F:zinc ion binding"/>
    <property type="evidence" value="ECO:0007669"/>
    <property type="project" value="UniProtKB-KW"/>
</dbReference>
<comment type="caution">
    <text evidence="3">The sequence shown here is derived from an EMBL/GenBank/DDBJ whole genome shotgun (WGS) entry which is preliminary data.</text>
</comment>
<dbReference type="SUPFAM" id="SSF57756">
    <property type="entry name" value="Retrovirus zinc finger-like domains"/>
    <property type="match status" value="1"/>
</dbReference>